<evidence type="ECO:0000256" key="5">
    <source>
        <dbReference type="ARBA" id="ARBA00022692"/>
    </source>
</evidence>
<keyword evidence="4" id="KW-1134">Transmembrane beta strand</keyword>
<evidence type="ECO:0000256" key="1">
    <source>
        <dbReference type="ARBA" id="ARBA00004442"/>
    </source>
</evidence>
<dbReference type="InterPro" id="IPR051906">
    <property type="entry name" value="TolC-like"/>
</dbReference>
<keyword evidence="6" id="KW-0472">Membrane</keyword>
<evidence type="ECO:0000313" key="10">
    <source>
        <dbReference type="Proteomes" id="UP000199513"/>
    </source>
</evidence>
<dbReference type="GO" id="GO:1990281">
    <property type="term" value="C:efflux pump complex"/>
    <property type="evidence" value="ECO:0007669"/>
    <property type="project" value="TreeGrafter"/>
</dbReference>
<dbReference type="Proteomes" id="UP000199513">
    <property type="component" value="Unassembled WGS sequence"/>
</dbReference>
<dbReference type="Gene3D" id="1.20.1600.10">
    <property type="entry name" value="Outer membrane efflux proteins (OEP)"/>
    <property type="match status" value="1"/>
</dbReference>
<sequence length="449" mass="51008">MKPTFTKRIFFVFTTYVLFSHQVLAQQKLSLLEAIQKGLAQNFDIQIEKKNIEIANINNDWGQAGKYPTITLNATQGNVYNNVVNPASFLQGTVINNNIVPSVALDWTIFDGFAITINKKRLENLEAQSEGNARIVIENTVQNIIRTYYSAVLASELINILKQGMDLSRDTYEYVLFKKEVGNAVTADVLLERSNYLTDSSAYINQQLIYRNTLRDLNVLLGETEVEKTYELTDRLVFNNVSYNLKDLEEKMFASNANLQTLRITQEILKNDVALRRGDFMPRVGFSVNGSYNVNRQDLSNAIFPGGATRENNTARTTNIFANITFSVPLYNGGIIQRALQTAKAAEKIGEVRIENLKNQLRRDLANNYDLYNLRKQQVQIAVENKNAAQTNLRLAEEKFRNGSINSFDYRILQQNYLNIAFSEQQAIFNFIDANTTLLRLTGGIIAER</sequence>
<keyword evidence="3" id="KW-0813">Transport</keyword>
<dbReference type="OrthoDB" id="9771205at2"/>
<evidence type="ECO:0000256" key="7">
    <source>
        <dbReference type="ARBA" id="ARBA00023237"/>
    </source>
</evidence>
<protein>
    <submittedName>
        <fullName evidence="9">Outer membrane protein TolC</fullName>
    </submittedName>
</protein>
<dbReference type="InterPro" id="IPR003423">
    <property type="entry name" value="OMP_efflux"/>
</dbReference>
<evidence type="ECO:0000256" key="2">
    <source>
        <dbReference type="ARBA" id="ARBA00007613"/>
    </source>
</evidence>
<dbReference type="PANTHER" id="PTHR30026">
    <property type="entry name" value="OUTER MEMBRANE PROTEIN TOLC"/>
    <property type="match status" value="1"/>
</dbReference>
<reference evidence="9 10" key="1">
    <citation type="submission" date="2016-10" db="EMBL/GenBank/DDBJ databases">
        <authorList>
            <person name="de Groot N.N."/>
        </authorList>
    </citation>
    <scope>NUCLEOTIDE SEQUENCE [LARGE SCALE GENOMIC DNA]</scope>
    <source>
        <strain>GEY</strain>
        <strain evidence="10">DSM 9560</strain>
    </source>
</reference>
<comment type="subcellular location">
    <subcellularLocation>
        <location evidence="1">Cell outer membrane</location>
    </subcellularLocation>
</comment>
<feature type="chain" id="PRO_5011629768" evidence="8">
    <location>
        <begin position="26"/>
        <end position="449"/>
    </location>
</feature>
<dbReference type="SUPFAM" id="SSF56954">
    <property type="entry name" value="Outer membrane efflux proteins (OEP)"/>
    <property type="match status" value="1"/>
</dbReference>
<dbReference type="EMBL" id="FONY01000025">
    <property type="protein sequence ID" value="SFF31641.1"/>
    <property type="molecule type" value="Genomic_DNA"/>
</dbReference>
<dbReference type="Pfam" id="PF02321">
    <property type="entry name" value="OEP"/>
    <property type="match status" value="2"/>
</dbReference>
<accession>A0A1I2HTA8</accession>
<evidence type="ECO:0000256" key="3">
    <source>
        <dbReference type="ARBA" id="ARBA00022448"/>
    </source>
</evidence>
<organism evidence="9 10">
    <name type="scientific">Thermoflexibacter ruber</name>
    <dbReference type="NCBI Taxonomy" id="1003"/>
    <lineage>
        <taxon>Bacteria</taxon>
        <taxon>Pseudomonadati</taxon>
        <taxon>Bacteroidota</taxon>
        <taxon>Cytophagia</taxon>
        <taxon>Cytophagales</taxon>
        <taxon>Thermoflexibacteraceae</taxon>
        <taxon>Thermoflexibacter</taxon>
    </lineage>
</organism>
<dbReference type="PANTHER" id="PTHR30026:SF20">
    <property type="entry name" value="OUTER MEMBRANE PROTEIN TOLC"/>
    <property type="match status" value="1"/>
</dbReference>
<dbReference type="STRING" id="1003.SAMN04488541_102544"/>
<feature type="signal peptide" evidence="8">
    <location>
        <begin position="1"/>
        <end position="25"/>
    </location>
</feature>
<evidence type="ECO:0000256" key="8">
    <source>
        <dbReference type="SAM" id="SignalP"/>
    </source>
</evidence>
<dbReference type="AlphaFoldDB" id="A0A1I2HTA8"/>
<keyword evidence="8" id="KW-0732">Signal</keyword>
<proteinExistence type="inferred from homology"/>
<evidence type="ECO:0000313" key="9">
    <source>
        <dbReference type="EMBL" id="SFF31641.1"/>
    </source>
</evidence>
<evidence type="ECO:0000256" key="4">
    <source>
        <dbReference type="ARBA" id="ARBA00022452"/>
    </source>
</evidence>
<gene>
    <name evidence="9" type="ORF">SAMN04488541_102544</name>
</gene>
<dbReference type="GO" id="GO:0015288">
    <property type="term" value="F:porin activity"/>
    <property type="evidence" value="ECO:0007669"/>
    <property type="project" value="TreeGrafter"/>
</dbReference>
<dbReference type="GO" id="GO:0009279">
    <property type="term" value="C:cell outer membrane"/>
    <property type="evidence" value="ECO:0007669"/>
    <property type="project" value="UniProtKB-SubCell"/>
</dbReference>
<dbReference type="GO" id="GO:0015562">
    <property type="term" value="F:efflux transmembrane transporter activity"/>
    <property type="evidence" value="ECO:0007669"/>
    <property type="project" value="InterPro"/>
</dbReference>
<dbReference type="RefSeq" id="WP_091546795.1">
    <property type="nucleotide sequence ID" value="NZ_FONY01000025.1"/>
</dbReference>
<evidence type="ECO:0000256" key="6">
    <source>
        <dbReference type="ARBA" id="ARBA00023136"/>
    </source>
</evidence>
<keyword evidence="7" id="KW-0998">Cell outer membrane</keyword>
<name>A0A1I2HTA8_9BACT</name>
<keyword evidence="10" id="KW-1185">Reference proteome</keyword>
<comment type="similarity">
    <text evidence="2">Belongs to the outer membrane factor (OMF) (TC 1.B.17) family.</text>
</comment>
<keyword evidence="5" id="KW-0812">Transmembrane</keyword>